<dbReference type="InterPro" id="IPR055370">
    <property type="entry name" value="Lsr2_DNA-bd"/>
</dbReference>
<keyword evidence="5" id="KW-1185">Reference proteome</keyword>
<protein>
    <submittedName>
        <fullName evidence="4">Lsr2 family protein</fullName>
    </submittedName>
</protein>
<evidence type="ECO:0000259" key="3">
    <source>
        <dbReference type="Pfam" id="PF23359"/>
    </source>
</evidence>
<feature type="domain" description="Lsr2 DNA-binding" evidence="3">
    <location>
        <begin position="77"/>
        <end position="105"/>
    </location>
</feature>
<feature type="domain" description="Lsr2 dimerization" evidence="2">
    <location>
        <begin position="1"/>
        <end position="57"/>
    </location>
</feature>
<evidence type="ECO:0000256" key="1">
    <source>
        <dbReference type="ARBA" id="ARBA00023125"/>
    </source>
</evidence>
<proteinExistence type="predicted"/>
<dbReference type="AlphaFoldDB" id="A0A3G8ZWZ6"/>
<evidence type="ECO:0000313" key="4">
    <source>
        <dbReference type="EMBL" id="AZI58181.1"/>
    </source>
</evidence>
<sequence>MATKVITALVDDIDGSEATETIRFALDGQSYEIDLGDANAAALRASVTAFVTSARKSSGSFEATSAVRSNKVELVLIRAWALDQGISVGDRGRIAASVVAQYRAAH</sequence>
<dbReference type="InterPro" id="IPR024412">
    <property type="entry name" value="Lsr2_dim_dom"/>
</dbReference>
<dbReference type="EMBL" id="CP034170">
    <property type="protein sequence ID" value="AZI58181.1"/>
    <property type="molecule type" value="Genomic_DNA"/>
</dbReference>
<dbReference type="GO" id="GO:0016746">
    <property type="term" value="F:acyltransferase activity"/>
    <property type="evidence" value="ECO:0007669"/>
    <property type="project" value="InterPro"/>
</dbReference>
<dbReference type="Gene3D" id="3.30.60.230">
    <property type="entry name" value="Lsr2, dimerization domain"/>
    <property type="match status" value="1"/>
</dbReference>
<dbReference type="Gene3D" id="4.10.320.10">
    <property type="entry name" value="E3-binding domain"/>
    <property type="match status" value="1"/>
</dbReference>
<name>A0A3G8ZWZ6_9ACTN</name>
<evidence type="ECO:0000259" key="2">
    <source>
        <dbReference type="Pfam" id="PF11774"/>
    </source>
</evidence>
<organism evidence="4 5">
    <name type="scientific">Nakamurella antarctica</name>
    <dbReference type="NCBI Taxonomy" id="1902245"/>
    <lineage>
        <taxon>Bacteria</taxon>
        <taxon>Bacillati</taxon>
        <taxon>Actinomycetota</taxon>
        <taxon>Actinomycetes</taxon>
        <taxon>Nakamurellales</taxon>
        <taxon>Nakamurellaceae</taxon>
        <taxon>Nakamurella</taxon>
    </lineage>
</organism>
<dbReference type="RefSeq" id="WP_124799090.1">
    <property type="nucleotide sequence ID" value="NZ_CP034170.1"/>
</dbReference>
<reference evidence="4 5" key="1">
    <citation type="submission" date="2018-11" db="EMBL/GenBank/DDBJ databases">
        <authorList>
            <person name="Da X."/>
        </authorList>
    </citation>
    <scope>NUCLEOTIDE SEQUENCE [LARGE SCALE GENOMIC DNA]</scope>
    <source>
        <strain evidence="4 5">S14-144</strain>
    </source>
</reference>
<dbReference type="Pfam" id="PF23359">
    <property type="entry name" value="Lsr2_DNA-bd"/>
    <property type="match status" value="1"/>
</dbReference>
<dbReference type="GO" id="GO:0003677">
    <property type="term" value="F:DNA binding"/>
    <property type="evidence" value="ECO:0007669"/>
    <property type="project" value="UniProtKB-KW"/>
</dbReference>
<reference evidence="4 5" key="2">
    <citation type="submission" date="2018-12" db="EMBL/GenBank/DDBJ databases">
        <title>Nakamurella antarcticus sp. nov., isolated from Antarctica South Shetland Islands soil.</title>
        <authorList>
            <person name="Peng F."/>
        </authorList>
    </citation>
    <scope>NUCLEOTIDE SEQUENCE [LARGE SCALE GENOMIC DNA]</scope>
    <source>
        <strain evidence="4 5">S14-144</strain>
    </source>
</reference>
<dbReference type="Pfam" id="PF11774">
    <property type="entry name" value="Lsr2"/>
    <property type="match status" value="1"/>
</dbReference>
<dbReference type="InterPro" id="IPR036625">
    <property type="entry name" value="E3-bd_dom_sf"/>
</dbReference>
<dbReference type="KEGG" id="nak:EH165_08540"/>
<gene>
    <name evidence="4" type="ORF">EH165_08540</name>
</gene>
<keyword evidence="1" id="KW-0238">DNA-binding</keyword>
<dbReference type="OrthoDB" id="4113332at2"/>
<dbReference type="Proteomes" id="UP000268084">
    <property type="component" value="Chromosome"/>
</dbReference>
<evidence type="ECO:0000313" key="5">
    <source>
        <dbReference type="Proteomes" id="UP000268084"/>
    </source>
</evidence>
<accession>A0A3G8ZWZ6</accession>
<dbReference type="InterPro" id="IPR042261">
    <property type="entry name" value="Lsr2-like_dimerization"/>
</dbReference>